<protein>
    <submittedName>
        <fullName evidence="4">Tetratricopeptide repeat protein</fullName>
    </submittedName>
</protein>
<feature type="repeat" description="TPR" evidence="3">
    <location>
        <begin position="138"/>
        <end position="171"/>
    </location>
</feature>
<dbReference type="PANTHER" id="PTHR44858:SF1">
    <property type="entry name" value="UDP-N-ACETYLGLUCOSAMINE--PEPTIDE N-ACETYLGLUCOSAMINYLTRANSFERASE SPINDLY-RELATED"/>
    <property type="match status" value="1"/>
</dbReference>
<dbReference type="Pfam" id="PF13432">
    <property type="entry name" value="TPR_16"/>
    <property type="match status" value="1"/>
</dbReference>
<evidence type="ECO:0000313" key="5">
    <source>
        <dbReference type="Proteomes" id="UP000479132"/>
    </source>
</evidence>
<evidence type="ECO:0000256" key="2">
    <source>
        <dbReference type="ARBA" id="ARBA00022803"/>
    </source>
</evidence>
<comment type="caution">
    <text evidence="4">The sequence shown here is derived from an EMBL/GenBank/DDBJ whole genome shotgun (WGS) entry which is preliminary data.</text>
</comment>
<feature type="repeat" description="TPR" evidence="3">
    <location>
        <begin position="37"/>
        <end position="70"/>
    </location>
</feature>
<accession>A0A6M1SYN0</accession>
<keyword evidence="2 3" id="KW-0802">TPR repeat</keyword>
<dbReference type="InterPro" id="IPR019734">
    <property type="entry name" value="TPR_rpt"/>
</dbReference>
<dbReference type="SMART" id="SM00028">
    <property type="entry name" value="TPR"/>
    <property type="match status" value="4"/>
</dbReference>
<dbReference type="RefSeq" id="WP_165269266.1">
    <property type="nucleotide sequence ID" value="NZ_JAALLS010000014.1"/>
</dbReference>
<dbReference type="AlphaFoldDB" id="A0A6M1SYN0"/>
<proteinExistence type="predicted"/>
<organism evidence="4 5">
    <name type="scientific">Fodinibius halophilus</name>
    <dbReference type="NCBI Taxonomy" id="1736908"/>
    <lineage>
        <taxon>Bacteria</taxon>
        <taxon>Pseudomonadati</taxon>
        <taxon>Balneolota</taxon>
        <taxon>Balneolia</taxon>
        <taxon>Balneolales</taxon>
        <taxon>Balneolaceae</taxon>
        <taxon>Fodinibius</taxon>
    </lineage>
</organism>
<evidence type="ECO:0000313" key="4">
    <source>
        <dbReference type="EMBL" id="NGP88988.1"/>
    </source>
</evidence>
<sequence>MNFEEQLEEGLALLHEGDYDHALDISHQLQKMEPESADGYHLEGMVFQKLNQWEKSIDALDKAVELEDQNSGYHNLRGFANLQLENLDLAIEDFEKAIDLDDSPAAHRNKVLHMIMTDKGNKAIEYLLNRIKQNPKDVENWILMGDLMQRAGQGAKARTYYEQASKMDPENEYVKKQLEEM</sequence>
<keyword evidence="1" id="KW-0677">Repeat</keyword>
<dbReference type="PROSITE" id="PS50005">
    <property type="entry name" value="TPR"/>
    <property type="match status" value="3"/>
</dbReference>
<dbReference type="InterPro" id="IPR050498">
    <property type="entry name" value="Ycf3"/>
</dbReference>
<evidence type="ECO:0000256" key="3">
    <source>
        <dbReference type="PROSITE-ProRule" id="PRU00339"/>
    </source>
</evidence>
<dbReference type="PANTHER" id="PTHR44858">
    <property type="entry name" value="TETRATRICOPEPTIDE REPEAT PROTEIN 6"/>
    <property type="match status" value="1"/>
</dbReference>
<dbReference type="Pfam" id="PF13181">
    <property type="entry name" value="TPR_8"/>
    <property type="match status" value="1"/>
</dbReference>
<dbReference type="Proteomes" id="UP000479132">
    <property type="component" value="Unassembled WGS sequence"/>
</dbReference>
<evidence type="ECO:0000256" key="1">
    <source>
        <dbReference type="ARBA" id="ARBA00022737"/>
    </source>
</evidence>
<name>A0A6M1SYN0_9BACT</name>
<keyword evidence="5" id="KW-1185">Reference proteome</keyword>
<dbReference type="EMBL" id="JAALLS010000014">
    <property type="protein sequence ID" value="NGP88988.1"/>
    <property type="molecule type" value="Genomic_DNA"/>
</dbReference>
<dbReference type="SUPFAM" id="SSF48452">
    <property type="entry name" value="TPR-like"/>
    <property type="match status" value="1"/>
</dbReference>
<gene>
    <name evidence="4" type="ORF">G3569_11525</name>
</gene>
<dbReference type="InterPro" id="IPR011990">
    <property type="entry name" value="TPR-like_helical_dom_sf"/>
</dbReference>
<reference evidence="4 5" key="1">
    <citation type="submission" date="2020-02" db="EMBL/GenBank/DDBJ databases">
        <title>Aliifodinibius halophilus 2W32, complete genome.</title>
        <authorList>
            <person name="Li Y."/>
            <person name="Wu S."/>
        </authorList>
    </citation>
    <scope>NUCLEOTIDE SEQUENCE [LARGE SCALE GENOMIC DNA]</scope>
    <source>
        <strain evidence="4 5">2W32</strain>
    </source>
</reference>
<dbReference type="Gene3D" id="1.25.40.10">
    <property type="entry name" value="Tetratricopeptide repeat domain"/>
    <property type="match status" value="2"/>
</dbReference>
<feature type="repeat" description="TPR" evidence="3">
    <location>
        <begin position="71"/>
        <end position="104"/>
    </location>
</feature>